<gene>
    <name evidence="1" type="ORF">D6B99_07820</name>
</gene>
<dbReference type="EMBL" id="CP032489">
    <property type="protein sequence ID" value="AYD47517.1"/>
    <property type="molecule type" value="Genomic_DNA"/>
</dbReference>
<dbReference type="Proteomes" id="UP000266118">
    <property type="component" value="Chromosome"/>
</dbReference>
<sequence>MKYLLLLMLPIFYACKDNNQKTQKDNTKIVQKFDTVKTAVDNNDSIIYLKINARDLPKTVKLSILHNYQKVFIEIADVHEHKIQGSITVNERNRNIRFNQIKMPDGSTDGPFGLNISYTTRQKGNYTLIIGKDNMADGILKGNATVSLILQ</sequence>
<evidence type="ECO:0000313" key="1">
    <source>
        <dbReference type="EMBL" id="AYD47517.1"/>
    </source>
</evidence>
<evidence type="ECO:0008006" key="3">
    <source>
        <dbReference type="Google" id="ProtNLM"/>
    </source>
</evidence>
<name>A0A386HNM3_9BACT</name>
<reference evidence="1 2" key="1">
    <citation type="submission" date="2018-09" db="EMBL/GenBank/DDBJ databases">
        <title>Arachidicoccus sp. nov., a bacterium isolated from soil.</title>
        <authorList>
            <person name="Weon H.-Y."/>
            <person name="Kwon S.-W."/>
            <person name="Lee S.A."/>
        </authorList>
    </citation>
    <scope>NUCLEOTIDE SEQUENCE [LARGE SCALE GENOMIC DNA]</scope>
    <source>
        <strain evidence="1 2">KIS59-12</strain>
    </source>
</reference>
<dbReference type="KEGG" id="ark:D6B99_07820"/>
<protein>
    <recommendedName>
        <fullName evidence="3">Gliding motility lipoprotein GldH</fullName>
    </recommendedName>
</protein>
<dbReference type="RefSeq" id="WP_119986726.1">
    <property type="nucleotide sequence ID" value="NZ_CP032489.1"/>
</dbReference>
<dbReference type="PROSITE" id="PS51257">
    <property type="entry name" value="PROKAR_LIPOPROTEIN"/>
    <property type="match status" value="1"/>
</dbReference>
<organism evidence="1 2">
    <name type="scientific">Arachidicoccus soli</name>
    <dbReference type="NCBI Taxonomy" id="2341117"/>
    <lineage>
        <taxon>Bacteria</taxon>
        <taxon>Pseudomonadati</taxon>
        <taxon>Bacteroidota</taxon>
        <taxon>Chitinophagia</taxon>
        <taxon>Chitinophagales</taxon>
        <taxon>Chitinophagaceae</taxon>
        <taxon>Arachidicoccus</taxon>
    </lineage>
</organism>
<accession>A0A386HNM3</accession>
<dbReference type="OrthoDB" id="1255149at2"/>
<proteinExistence type="predicted"/>
<evidence type="ECO:0000313" key="2">
    <source>
        <dbReference type="Proteomes" id="UP000266118"/>
    </source>
</evidence>
<dbReference type="AlphaFoldDB" id="A0A386HNM3"/>
<keyword evidence="2" id="KW-1185">Reference proteome</keyword>